<name>A0A3A4P0K4_ABYX5</name>
<evidence type="ECO:0000259" key="5">
    <source>
        <dbReference type="Pfam" id="PF00676"/>
    </source>
</evidence>
<evidence type="ECO:0000256" key="3">
    <source>
        <dbReference type="ARBA" id="ARBA00023052"/>
    </source>
</evidence>
<dbReference type="CDD" id="cd02000">
    <property type="entry name" value="TPP_E1_PDC_ADC_BCADC"/>
    <property type="match status" value="1"/>
</dbReference>
<dbReference type="EC" id="1.2.4.4" evidence="4"/>
<evidence type="ECO:0000313" key="6">
    <source>
        <dbReference type="EMBL" id="RJP24742.1"/>
    </source>
</evidence>
<dbReference type="PANTHER" id="PTHR43380:SF1">
    <property type="entry name" value="2-OXOISOVALERATE DEHYDROGENASE SUBUNIT ALPHA, MITOCHONDRIAL"/>
    <property type="match status" value="1"/>
</dbReference>
<dbReference type="GO" id="GO:0009083">
    <property type="term" value="P:branched-chain amino acid catabolic process"/>
    <property type="evidence" value="ECO:0007669"/>
    <property type="project" value="TreeGrafter"/>
</dbReference>
<gene>
    <name evidence="6" type="ORF">C4520_03420</name>
</gene>
<organism evidence="6 7">
    <name type="scientific">Abyssobacteria bacterium (strain SURF_5)</name>
    <dbReference type="NCBI Taxonomy" id="2093360"/>
    <lineage>
        <taxon>Bacteria</taxon>
        <taxon>Pseudomonadati</taxon>
        <taxon>Candidatus Hydrogenedentota</taxon>
        <taxon>Candidatus Abyssobacteria</taxon>
    </lineage>
</organism>
<comment type="function">
    <text evidence="4">The branched-chain alpha-keto dehydrogenase complex catalyzes the overall conversion of alpha-keto acids to acyl-CoA and CO(2). It contains multiple copies of three enzymatic components: branched-chain alpha-keto acid decarboxylase (E1), lipoamide acyltransferase (E2) and lipoamide dehydrogenase (E3).</text>
</comment>
<dbReference type="PANTHER" id="PTHR43380">
    <property type="entry name" value="2-OXOISOVALERATE DEHYDROGENASE SUBUNIT ALPHA, MITOCHONDRIAL"/>
    <property type="match status" value="1"/>
</dbReference>
<dbReference type="EMBL" id="QZKU01000031">
    <property type="protein sequence ID" value="RJP24742.1"/>
    <property type="molecule type" value="Genomic_DNA"/>
</dbReference>
<dbReference type="InterPro" id="IPR050771">
    <property type="entry name" value="Alpha-ketoacid_DH_E1_comp"/>
</dbReference>
<comment type="similarity">
    <text evidence="4">Belongs to the BCKDHA family.</text>
</comment>
<keyword evidence="2 4" id="KW-0560">Oxidoreductase</keyword>
<dbReference type="InterPro" id="IPR001017">
    <property type="entry name" value="DH_E1"/>
</dbReference>
<accession>A0A3A4P0K4</accession>
<evidence type="ECO:0000313" key="7">
    <source>
        <dbReference type="Proteomes" id="UP000265882"/>
    </source>
</evidence>
<reference evidence="6 7" key="1">
    <citation type="journal article" date="2017" name="ISME J.">
        <title>Energy and carbon metabolisms in a deep terrestrial subsurface fluid microbial community.</title>
        <authorList>
            <person name="Momper L."/>
            <person name="Jungbluth S.P."/>
            <person name="Lee M.D."/>
            <person name="Amend J.P."/>
        </authorList>
    </citation>
    <scope>NUCLEOTIDE SEQUENCE [LARGE SCALE GENOMIC DNA]</scope>
    <source>
        <strain evidence="6">SURF_5</strain>
    </source>
</reference>
<dbReference type="Gene3D" id="3.40.50.970">
    <property type="match status" value="1"/>
</dbReference>
<comment type="catalytic activity">
    <reaction evidence="4">
        <text>N(6)-[(R)-lipoyl]-L-lysyl-[protein] + 3-methyl-2-oxobutanoate + H(+) = N(6)-[(R)-S(8)-2-methylpropanoyldihydrolipoyl]-L-lysyl-[protein] + CO2</text>
        <dbReference type="Rhea" id="RHEA:13457"/>
        <dbReference type="Rhea" id="RHEA-COMP:10474"/>
        <dbReference type="Rhea" id="RHEA-COMP:10497"/>
        <dbReference type="ChEBI" id="CHEBI:11851"/>
        <dbReference type="ChEBI" id="CHEBI:15378"/>
        <dbReference type="ChEBI" id="CHEBI:16526"/>
        <dbReference type="ChEBI" id="CHEBI:83099"/>
        <dbReference type="ChEBI" id="CHEBI:83142"/>
        <dbReference type="EC" id="1.2.4.4"/>
    </reaction>
</comment>
<evidence type="ECO:0000256" key="1">
    <source>
        <dbReference type="ARBA" id="ARBA00001964"/>
    </source>
</evidence>
<dbReference type="SUPFAM" id="SSF52518">
    <property type="entry name" value="Thiamin diphosphate-binding fold (THDP-binding)"/>
    <property type="match status" value="1"/>
</dbReference>
<feature type="domain" description="Dehydrogenase E1 component" evidence="5">
    <location>
        <begin position="19"/>
        <end position="314"/>
    </location>
</feature>
<comment type="cofactor">
    <cofactor evidence="1 4">
        <name>thiamine diphosphate</name>
        <dbReference type="ChEBI" id="CHEBI:58937"/>
    </cofactor>
</comment>
<evidence type="ECO:0000256" key="2">
    <source>
        <dbReference type="ARBA" id="ARBA00023002"/>
    </source>
</evidence>
<dbReference type="GO" id="GO:0003863">
    <property type="term" value="F:branched-chain 2-oxo acid dehydrogenase activity"/>
    <property type="evidence" value="ECO:0007669"/>
    <property type="project" value="UniProtKB-EC"/>
</dbReference>
<dbReference type="AlphaFoldDB" id="A0A3A4P0K4"/>
<proteinExistence type="inferred from homology"/>
<comment type="caution">
    <text evidence="6">The sequence shown here is derived from an EMBL/GenBank/DDBJ whole genome shotgun (WGS) entry which is preliminary data.</text>
</comment>
<protein>
    <recommendedName>
        <fullName evidence="4">2-oxoisovalerate dehydrogenase subunit alpha</fullName>
        <ecNumber evidence="4">1.2.4.4</ecNumber>
    </recommendedName>
    <alternativeName>
        <fullName evidence="4">Branched-chain alpha-keto acid dehydrogenase E1 component alpha chain</fullName>
    </alternativeName>
</protein>
<dbReference type="Pfam" id="PF00676">
    <property type="entry name" value="E1_dh"/>
    <property type="match status" value="1"/>
</dbReference>
<dbReference type="InterPro" id="IPR029061">
    <property type="entry name" value="THDP-binding"/>
</dbReference>
<evidence type="ECO:0000256" key="4">
    <source>
        <dbReference type="RuleBase" id="RU365014"/>
    </source>
</evidence>
<dbReference type="Proteomes" id="UP000265882">
    <property type="component" value="Unassembled WGS sequence"/>
</dbReference>
<sequence length="334" mass="37344">MAVKTYPKEKLLKLYHDLLLTRQFEQRLSILYRQGKIVGGLYLSRGQEAIPVATCQHLRKDDFISPVHRDLGAFLVKGMDPGVLMAQILAKQTGPSKGKDSFLHAGSKELGIIPPTSILASTIPIAAGVAFGFKIRGEDRVAVSYFGEGGSNRGDFHEGLNFAGLHKPPLVLICENNKYAYSTPVEKEMAICCVAYRAESYGFEGLIVDGNDALAVYDTMEYAVNKAREGGGPTLIECMTYRISGHSEHDEAKYQPPEEKEIWKRRDPIENFRKYLTDRGQLDESEDQRIQTQIAQTLDKAVAFAEQSPYPPPEDALRHVFANEEPKYGDRHHI</sequence>
<keyword evidence="3 4" id="KW-0786">Thiamine pyrophosphate</keyword>